<protein>
    <submittedName>
        <fullName evidence="1">Uncharacterized protein</fullName>
    </submittedName>
</protein>
<dbReference type="Proteomes" id="UP001305647">
    <property type="component" value="Unassembled WGS sequence"/>
</dbReference>
<dbReference type="AlphaFoldDB" id="A0AAN6PX23"/>
<name>A0AAN6PX23_9PEZI</name>
<evidence type="ECO:0000313" key="1">
    <source>
        <dbReference type="EMBL" id="KAK4096946.1"/>
    </source>
</evidence>
<reference evidence="1" key="1">
    <citation type="journal article" date="2023" name="Mol. Phylogenet. Evol.">
        <title>Genome-scale phylogeny and comparative genomics of the fungal order Sordariales.</title>
        <authorList>
            <person name="Hensen N."/>
            <person name="Bonometti L."/>
            <person name="Westerberg I."/>
            <person name="Brannstrom I.O."/>
            <person name="Guillou S."/>
            <person name="Cros-Aarteil S."/>
            <person name="Calhoun S."/>
            <person name="Haridas S."/>
            <person name="Kuo A."/>
            <person name="Mondo S."/>
            <person name="Pangilinan J."/>
            <person name="Riley R."/>
            <person name="LaButti K."/>
            <person name="Andreopoulos B."/>
            <person name="Lipzen A."/>
            <person name="Chen C."/>
            <person name="Yan M."/>
            <person name="Daum C."/>
            <person name="Ng V."/>
            <person name="Clum A."/>
            <person name="Steindorff A."/>
            <person name="Ohm R.A."/>
            <person name="Martin F."/>
            <person name="Silar P."/>
            <person name="Natvig D.O."/>
            <person name="Lalanne C."/>
            <person name="Gautier V."/>
            <person name="Ament-Velasquez S.L."/>
            <person name="Kruys A."/>
            <person name="Hutchinson M.I."/>
            <person name="Powell A.J."/>
            <person name="Barry K."/>
            <person name="Miller A.N."/>
            <person name="Grigoriev I.V."/>
            <person name="Debuchy R."/>
            <person name="Gladieux P."/>
            <person name="Hiltunen Thoren M."/>
            <person name="Johannesson H."/>
        </authorList>
    </citation>
    <scope>NUCLEOTIDE SEQUENCE</scope>
    <source>
        <strain evidence="1">CBS 757.83</strain>
    </source>
</reference>
<organism evidence="1 2">
    <name type="scientific">Parathielavia hyrcaniae</name>
    <dbReference type="NCBI Taxonomy" id="113614"/>
    <lineage>
        <taxon>Eukaryota</taxon>
        <taxon>Fungi</taxon>
        <taxon>Dikarya</taxon>
        <taxon>Ascomycota</taxon>
        <taxon>Pezizomycotina</taxon>
        <taxon>Sordariomycetes</taxon>
        <taxon>Sordariomycetidae</taxon>
        <taxon>Sordariales</taxon>
        <taxon>Chaetomiaceae</taxon>
        <taxon>Parathielavia</taxon>
    </lineage>
</organism>
<gene>
    <name evidence="1" type="ORF">N658DRAFT_317016</name>
</gene>
<dbReference type="EMBL" id="MU863690">
    <property type="protein sequence ID" value="KAK4096946.1"/>
    <property type="molecule type" value="Genomic_DNA"/>
</dbReference>
<sequence length="325" mass="36179">MRRQVRVTRSKRRSLVCLGQSKERTLTIKVVFADKRAADRGRTLQLIFHGTHNKLFISGAKMCQVLSLPDGGTLAELQREGKEDGGPLRWQLHPWKPEHLVGVSSCSATVFSWETLEPLYSIPLDLCQSTSSPDENRPPVSIDAILDSYSPHHLLLRTVSMVNNSERYSLLVLPTQKFYTGHASSFLSPPTAHLPGRNPAGSNTTGLAPLLFPGSLASKITHPLGILADGRLVFLDRQLRLCTTSLPRSASPRDVPRPGTTSSVGYAEPDVKRHFFIPQDWVTADDLRLCRVLRDGRFCVPPKGRLQFSEVIWCNWQKGAGRENI</sequence>
<proteinExistence type="predicted"/>
<reference evidence="1" key="2">
    <citation type="submission" date="2023-05" db="EMBL/GenBank/DDBJ databases">
        <authorList>
            <consortium name="Lawrence Berkeley National Laboratory"/>
            <person name="Steindorff A."/>
            <person name="Hensen N."/>
            <person name="Bonometti L."/>
            <person name="Westerberg I."/>
            <person name="Brannstrom I.O."/>
            <person name="Guillou S."/>
            <person name="Cros-Aarteil S."/>
            <person name="Calhoun S."/>
            <person name="Haridas S."/>
            <person name="Kuo A."/>
            <person name="Mondo S."/>
            <person name="Pangilinan J."/>
            <person name="Riley R."/>
            <person name="Labutti K."/>
            <person name="Andreopoulos B."/>
            <person name="Lipzen A."/>
            <person name="Chen C."/>
            <person name="Yanf M."/>
            <person name="Daum C."/>
            <person name="Ng V."/>
            <person name="Clum A."/>
            <person name="Ohm R."/>
            <person name="Martin F."/>
            <person name="Silar P."/>
            <person name="Natvig D."/>
            <person name="Lalanne C."/>
            <person name="Gautier V."/>
            <person name="Ament-Velasquez S.L."/>
            <person name="Kruys A."/>
            <person name="Hutchinson M.I."/>
            <person name="Powell A.J."/>
            <person name="Barry K."/>
            <person name="Miller A.N."/>
            <person name="Grigoriev I.V."/>
            <person name="Debuchy R."/>
            <person name="Gladieux P."/>
            <person name="Thoren M.H."/>
            <person name="Johannesson H."/>
        </authorList>
    </citation>
    <scope>NUCLEOTIDE SEQUENCE</scope>
    <source>
        <strain evidence="1">CBS 757.83</strain>
    </source>
</reference>
<keyword evidence="2" id="KW-1185">Reference proteome</keyword>
<comment type="caution">
    <text evidence="1">The sequence shown here is derived from an EMBL/GenBank/DDBJ whole genome shotgun (WGS) entry which is preliminary data.</text>
</comment>
<accession>A0AAN6PX23</accession>
<evidence type="ECO:0000313" key="2">
    <source>
        <dbReference type="Proteomes" id="UP001305647"/>
    </source>
</evidence>